<dbReference type="EMBL" id="UOEE01000114">
    <property type="protein sequence ID" value="VAV90577.1"/>
    <property type="molecule type" value="Genomic_DNA"/>
</dbReference>
<name>A0A3B0RFQ5_9ZZZZ</name>
<gene>
    <name evidence="3" type="ORF">MNBD_ALPHA06-2175</name>
</gene>
<organism evidence="3">
    <name type="scientific">hydrothermal vent metagenome</name>
    <dbReference type="NCBI Taxonomy" id="652676"/>
    <lineage>
        <taxon>unclassified sequences</taxon>
        <taxon>metagenomes</taxon>
        <taxon>ecological metagenomes</taxon>
    </lineage>
</organism>
<accession>A0A3B0RFQ5</accession>
<dbReference type="InterPro" id="IPR037682">
    <property type="entry name" value="TonB_C"/>
</dbReference>
<evidence type="ECO:0000256" key="1">
    <source>
        <dbReference type="SAM" id="Phobius"/>
    </source>
</evidence>
<evidence type="ECO:0000259" key="2">
    <source>
        <dbReference type="PROSITE" id="PS52015"/>
    </source>
</evidence>
<dbReference type="Gene3D" id="3.30.1150.10">
    <property type="match status" value="1"/>
</dbReference>
<keyword evidence="1" id="KW-0812">Transmembrane</keyword>
<keyword evidence="1" id="KW-1133">Transmembrane helix</keyword>
<protein>
    <recommendedName>
        <fullName evidence="2">TonB C-terminal domain-containing protein</fullName>
    </recommendedName>
</protein>
<feature type="transmembrane region" description="Helical" evidence="1">
    <location>
        <begin position="36"/>
        <end position="57"/>
    </location>
</feature>
<feature type="domain" description="TonB C-terminal" evidence="2">
    <location>
        <begin position="137"/>
        <end position="227"/>
    </location>
</feature>
<dbReference type="Pfam" id="PF03544">
    <property type="entry name" value="TonB_C"/>
    <property type="match status" value="1"/>
</dbReference>
<dbReference type="PROSITE" id="PS52015">
    <property type="entry name" value="TONB_CTD"/>
    <property type="match status" value="1"/>
</dbReference>
<reference evidence="3" key="1">
    <citation type="submission" date="2018-06" db="EMBL/GenBank/DDBJ databases">
        <authorList>
            <person name="Zhirakovskaya E."/>
        </authorList>
    </citation>
    <scope>NUCLEOTIDE SEQUENCE</scope>
</reference>
<dbReference type="AlphaFoldDB" id="A0A3B0RFQ5"/>
<dbReference type="SUPFAM" id="SSF74653">
    <property type="entry name" value="TolA/TonB C-terminal domain"/>
    <property type="match status" value="1"/>
</dbReference>
<dbReference type="GO" id="GO:0055085">
    <property type="term" value="P:transmembrane transport"/>
    <property type="evidence" value="ECO:0007669"/>
    <property type="project" value="InterPro"/>
</dbReference>
<proteinExistence type="predicted"/>
<evidence type="ECO:0000313" key="3">
    <source>
        <dbReference type="EMBL" id="VAV90577.1"/>
    </source>
</evidence>
<keyword evidence="1" id="KW-0472">Membrane</keyword>
<sequence length="227" mass="25087">MNRYVNVGHPAAQIPMSYTADIGFGPPLRFASSLPLAAAITLGLFLLMRMLTAVDLVPEFEKEQQWIPQIKPEIIELDRRTRTELFEPTQEVTPPPPVPVIEQKTATLPGEPISQSIGAIPDISKGDLRKFNTGYVNADRNVQPIIRVPPVYPSRMAALGKEGQCQAFFDISAMGNPMNITATCSVRGFEKPTIRAIGKWRYNPKISDGLAVIRRGVVTTLTYRLAD</sequence>